<organism evidence="1">
    <name type="scientific">Anthurium amnicola</name>
    <dbReference type="NCBI Taxonomy" id="1678845"/>
    <lineage>
        <taxon>Eukaryota</taxon>
        <taxon>Viridiplantae</taxon>
        <taxon>Streptophyta</taxon>
        <taxon>Embryophyta</taxon>
        <taxon>Tracheophyta</taxon>
        <taxon>Spermatophyta</taxon>
        <taxon>Magnoliopsida</taxon>
        <taxon>Liliopsida</taxon>
        <taxon>Araceae</taxon>
        <taxon>Pothoideae</taxon>
        <taxon>Potheae</taxon>
        <taxon>Anthurium</taxon>
    </lineage>
</organism>
<evidence type="ECO:0000313" key="1">
    <source>
        <dbReference type="EMBL" id="JAT44462.1"/>
    </source>
</evidence>
<name>A0A1D1XPZ0_9ARAE</name>
<dbReference type="EMBL" id="GDJX01023474">
    <property type="protein sequence ID" value="JAT44462.1"/>
    <property type="molecule type" value="Transcribed_RNA"/>
</dbReference>
<sequence length="116" mass="13159">MPYLDHASVVLAYTNSPGEMAEEVLWWPSFRHKASGQKGPAVTDINRRQRGTRLNLLLTSSQQLSELLPSPYGLPLLESSSAGFRWGFLRSRHSYPFDSKEGYRSATAPTFRVEDW</sequence>
<gene>
    <name evidence="1" type="primary">htpG_7</name>
    <name evidence="1" type="ORF">g.94155</name>
</gene>
<accession>A0A1D1XPZ0</accession>
<protein>
    <submittedName>
        <fullName evidence="1">Chaperone protein htpG</fullName>
    </submittedName>
</protein>
<proteinExistence type="predicted"/>
<reference evidence="1" key="1">
    <citation type="submission" date="2015-07" db="EMBL/GenBank/DDBJ databases">
        <title>Transcriptome Assembly of Anthurium amnicola.</title>
        <authorList>
            <person name="Suzuki J."/>
        </authorList>
    </citation>
    <scope>NUCLEOTIDE SEQUENCE</scope>
</reference>
<dbReference type="AlphaFoldDB" id="A0A1D1XPZ0"/>